<evidence type="ECO:0000313" key="6">
    <source>
        <dbReference type="Proteomes" id="UP000324800"/>
    </source>
</evidence>
<protein>
    <recommendedName>
        <fullName evidence="4">SH3 domain-containing protein</fullName>
    </recommendedName>
</protein>
<gene>
    <name evidence="5" type="ORF">EZS28_053760</name>
</gene>
<organism evidence="5 6">
    <name type="scientific">Streblomastix strix</name>
    <dbReference type="NCBI Taxonomy" id="222440"/>
    <lineage>
        <taxon>Eukaryota</taxon>
        <taxon>Metamonada</taxon>
        <taxon>Preaxostyla</taxon>
        <taxon>Oxymonadida</taxon>
        <taxon>Streblomastigidae</taxon>
        <taxon>Streblomastix</taxon>
    </lineage>
</organism>
<reference evidence="5 6" key="1">
    <citation type="submission" date="2019-03" db="EMBL/GenBank/DDBJ databases">
        <title>Single cell metagenomics reveals metabolic interactions within the superorganism composed of flagellate Streblomastix strix and complex community of Bacteroidetes bacteria on its surface.</title>
        <authorList>
            <person name="Treitli S.C."/>
            <person name="Kolisko M."/>
            <person name="Husnik F."/>
            <person name="Keeling P."/>
            <person name="Hampl V."/>
        </authorList>
    </citation>
    <scope>NUCLEOTIDE SEQUENCE [LARGE SCALE GENOMIC DNA]</scope>
    <source>
        <strain evidence="5">ST1C</strain>
    </source>
</reference>
<proteinExistence type="predicted"/>
<evidence type="ECO:0000256" key="3">
    <source>
        <dbReference type="SAM" id="MobiDB-lite"/>
    </source>
</evidence>
<evidence type="ECO:0000313" key="5">
    <source>
        <dbReference type="EMBL" id="KAA6328054.1"/>
    </source>
</evidence>
<sequence length="106" mass="11718">MSSTDEFFEVISDYSGRKDDSSYLPVAKGDIVQLVKKELNWYTVEKCDKIGKVPKGVLRAQSPSSSKVNQSPENSELINTPVLPRVIAKQDNTNAAEKSSRSIISK</sequence>
<dbReference type="PROSITE" id="PS50002">
    <property type="entry name" value="SH3"/>
    <property type="match status" value="1"/>
</dbReference>
<feature type="compositionally biased region" description="Polar residues" evidence="3">
    <location>
        <begin position="90"/>
        <end position="106"/>
    </location>
</feature>
<evidence type="ECO:0000259" key="4">
    <source>
        <dbReference type="PROSITE" id="PS50002"/>
    </source>
</evidence>
<dbReference type="Gene3D" id="2.30.30.40">
    <property type="entry name" value="SH3 Domains"/>
    <property type="match status" value="1"/>
</dbReference>
<name>A0A5J4R428_9EUKA</name>
<dbReference type="InterPro" id="IPR001452">
    <property type="entry name" value="SH3_domain"/>
</dbReference>
<evidence type="ECO:0000256" key="1">
    <source>
        <dbReference type="ARBA" id="ARBA00022443"/>
    </source>
</evidence>
<comment type="caution">
    <text evidence="5">The sequence shown here is derived from an EMBL/GenBank/DDBJ whole genome shotgun (WGS) entry which is preliminary data.</text>
</comment>
<feature type="compositionally biased region" description="Polar residues" evidence="3">
    <location>
        <begin position="61"/>
        <end position="78"/>
    </location>
</feature>
<dbReference type="Proteomes" id="UP000324800">
    <property type="component" value="Unassembled WGS sequence"/>
</dbReference>
<keyword evidence="1 2" id="KW-0728">SH3 domain</keyword>
<dbReference type="AlphaFoldDB" id="A0A5J4R428"/>
<dbReference type="InterPro" id="IPR036028">
    <property type="entry name" value="SH3-like_dom_sf"/>
</dbReference>
<accession>A0A5J4R428</accession>
<dbReference type="SUPFAM" id="SSF50044">
    <property type="entry name" value="SH3-domain"/>
    <property type="match status" value="1"/>
</dbReference>
<feature type="domain" description="SH3" evidence="4">
    <location>
        <begin position="3"/>
        <end position="63"/>
    </location>
</feature>
<feature type="non-terminal residue" evidence="5">
    <location>
        <position position="106"/>
    </location>
</feature>
<feature type="region of interest" description="Disordered" evidence="3">
    <location>
        <begin position="58"/>
        <end position="106"/>
    </location>
</feature>
<evidence type="ECO:0000256" key="2">
    <source>
        <dbReference type="PROSITE-ProRule" id="PRU00192"/>
    </source>
</evidence>
<dbReference type="EMBL" id="SNRW01043413">
    <property type="protein sequence ID" value="KAA6328054.1"/>
    <property type="molecule type" value="Genomic_DNA"/>
</dbReference>